<proteinExistence type="inferred from homology"/>
<dbReference type="NCBIfam" id="TIGR01552">
    <property type="entry name" value="phd_fam"/>
    <property type="match status" value="1"/>
</dbReference>
<name>A0ABP6Y2C6_9ACTN</name>
<sequence>MGQVSVREARNNLSQLLRDVQDGEEVVIASHGRPVARLVPIRGTTGHDLLAALDAAPRRGRRRSAAQIDVAIQEQRDSWE</sequence>
<comment type="caution">
    <text evidence="3">The sequence shown here is derived from an EMBL/GenBank/DDBJ whole genome shotgun (WGS) entry which is preliminary data.</text>
</comment>
<evidence type="ECO:0000256" key="1">
    <source>
        <dbReference type="ARBA" id="ARBA00009981"/>
    </source>
</evidence>
<protein>
    <recommendedName>
        <fullName evidence="2">Antitoxin</fullName>
    </recommendedName>
</protein>
<accession>A0ABP6Y2C6</accession>
<comment type="function">
    <text evidence="2">Antitoxin component of a type II toxin-antitoxin (TA) system.</text>
</comment>
<dbReference type="InterPro" id="IPR036165">
    <property type="entry name" value="YefM-like_sf"/>
</dbReference>
<comment type="similarity">
    <text evidence="1 2">Belongs to the phD/YefM antitoxin family.</text>
</comment>
<keyword evidence="4" id="KW-1185">Reference proteome</keyword>
<evidence type="ECO:0000313" key="3">
    <source>
        <dbReference type="EMBL" id="GAA3576341.1"/>
    </source>
</evidence>
<dbReference type="PANTHER" id="PTHR35377">
    <property type="entry name" value="ANTITOXIN VAPB49-RELATED-RELATED"/>
    <property type="match status" value="1"/>
</dbReference>
<dbReference type="Proteomes" id="UP001500767">
    <property type="component" value="Unassembled WGS sequence"/>
</dbReference>
<organism evidence="3 4">
    <name type="scientific">Microlunatus spumicola</name>
    <dbReference type="NCBI Taxonomy" id="81499"/>
    <lineage>
        <taxon>Bacteria</taxon>
        <taxon>Bacillati</taxon>
        <taxon>Actinomycetota</taxon>
        <taxon>Actinomycetes</taxon>
        <taxon>Propionibacteriales</taxon>
        <taxon>Propionibacteriaceae</taxon>
        <taxon>Microlunatus</taxon>
    </lineage>
</organism>
<dbReference type="InterPro" id="IPR006442">
    <property type="entry name" value="Antitoxin_Phd/YefM"/>
</dbReference>
<dbReference type="Pfam" id="PF02604">
    <property type="entry name" value="PhdYeFM_antitox"/>
    <property type="match status" value="1"/>
</dbReference>
<evidence type="ECO:0000313" key="4">
    <source>
        <dbReference type="Proteomes" id="UP001500767"/>
    </source>
</evidence>
<dbReference type="Gene3D" id="3.40.1620.10">
    <property type="entry name" value="YefM-like domain"/>
    <property type="match status" value="1"/>
</dbReference>
<evidence type="ECO:0000256" key="2">
    <source>
        <dbReference type="RuleBase" id="RU362080"/>
    </source>
</evidence>
<dbReference type="RefSeq" id="WP_204911107.1">
    <property type="nucleotide sequence ID" value="NZ_BAAAYR010000005.1"/>
</dbReference>
<dbReference type="EMBL" id="BAAAYR010000005">
    <property type="protein sequence ID" value="GAA3576341.1"/>
    <property type="molecule type" value="Genomic_DNA"/>
</dbReference>
<dbReference type="PANTHER" id="PTHR35377:SF5">
    <property type="entry name" value="ANTITOXIN VAPB46"/>
    <property type="match status" value="1"/>
</dbReference>
<dbReference type="SUPFAM" id="SSF143120">
    <property type="entry name" value="YefM-like"/>
    <property type="match status" value="1"/>
</dbReference>
<dbReference type="InterPro" id="IPR051416">
    <property type="entry name" value="phD-YefM_TA_antitoxins"/>
</dbReference>
<gene>
    <name evidence="3" type="ORF">GCM10022197_36970</name>
</gene>
<reference evidence="4" key="1">
    <citation type="journal article" date="2019" name="Int. J. Syst. Evol. Microbiol.">
        <title>The Global Catalogue of Microorganisms (GCM) 10K type strain sequencing project: providing services to taxonomists for standard genome sequencing and annotation.</title>
        <authorList>
            <consortium name="The Broad Institute Genomics Platform"/>
            <consortium name="The Broad Institute Genome Sequencing Center for Infectious Disease"/>
            <person name="Wu L."/>
            <person name="Ma J."/>
        </authorList>
    </citation>
    <scope>NUCLEOTIDE SEQUENCE [LARGE SCALE GENOMIC DNA]</scope>
    <source>
        <strain evidence="4">JCM 16540</strain>
    </source>
</reference>